<evidence type="ECO:0000313" key="12">
    <source>
        <dbReference type="Proteomes" id="UP000475582"/>
    </source>
</evidence>
<evidence type="ECO:0000256" key="7">
    <source>
        <dbReference type="ARBA" id="ARBA00022840"/>
    </source>
</evidence>
<dbReference type="SMART" id="SM00387">
    <property type="entry name" value="HATPase_c"/>
    <property type="match status" value="1"/>
</dbReference>
<dbReference type="InterPro" id="IPR003661">
    <property type="entry name" value="HisK_dim/P_dom"/>
</dbReference>
<keyword evidence="5" id="KW-0547">Nucleotide-binding</keyword>
<dbReference type="AlphaFoldDB" id="A0A6L6PBP9"/>
<organism evidence="11 12">
    <name type="scientific">Duganella radicis</name>
    <dbReference type="NCBI Taxonomy" id="551988"/>
    <lineage>
        <taxon>Bacteria</taxon>
        <taxon>Pseudomonadati</taxon>
        <taxon>Pseudomonadota</taxon>
        <taxon>Betaproteobacteria</taxon>
        <taxon>Burkholderiales</taxon>
        <taxon>Oxalobacteraceae</taxon>
        <taxon>Telluria group</taxon>
        <taxon>Duganella</taxon>
    </lineage>
</organism>
<reference evidence="11 12" key="1">
    <citation type="submission" date="2019-11" db="EMBL/GenBank/DDBJ databases">
        <title>Type strains purchased from KCTC, JCM and DSMZ.</title>
        <authorList>
            <person name="Lu H."/>
        </authorList>
    </citation>
    <scope>NUCLEOTIDE SEQUENCE [LARGE SCALE GENOMIC DNA]</scope>
    <source>
        <strain evidence="11 12">KCTC 22382</strain>
    </source>
</reference>
<evidence type="ECO:0000259" key="10">
    <source>
        <dbReference type="PROSITE" id="PS50109"/>
    </source>
</evidence>
<dbReference type="CDD" id="cd00082">
    <property type="entry name" value="HisKA"/>
    <property type="match status" value="1"/>
</dbReference>
<dbReference type="Gene3D" id="1.10.287.130">
    <property type="match status" value="1"/>
</dbReference>
<comment type="caution">
    <text evidence="11">The sequence shown here is derived from an EMBL/GenBank/DDBJ whole genome shotgun (WGS) entry which is preliminary data.</text>
</comment>
<name>A0A6L6PBP9_9BURK</name>
<dbReference type="GO" id="GO:0005524">
    <property type="term" value="F:ATP binding"/>
    <property type="evidence" value="ECO:0007669"/>
    <property type="project" value="UniProtKB-KW"/>
</dbReference>
<dbReference type="EMBL" id="WNKY01000001">
    <property type="protein sequence ID" value="MTV36001.1"/>
    <property type="molecule type" value="Genomic_DNA"/>
</dbReference>
<evidence type="ECO:0000256" key="2">
    <source>
        <dbReference type="ARBA" id="ARBA00012438"/>
    </source>
</evidence>
<keyword evidence="12" id="KW-1185">Reference proteome</keyword>
<protein>
    <recommendedName>
        <fullName evidence="2">histidine kinase</fullName>
        <ecNumber evidence="2">2.7.13.3</ecNumber>
    </recommendedName>
</protein>
<dbReference type="InterPro" id="IPR005467">
    <property type="entry name" value="His_kinase_dom"/>
</dbReference>
<dbReference type="InterPro" id="IPR036890">
    <property type="entry name" value="HATPase_C_sf"/>
</dbReference>
<evidence type="ECO:0000256" key="5">
    <source>
        <dbReference type="ARBA" id="ARBA00022741"/>
    </source>
</evidence>
<evidence type="ECO:0000256" key="3">
    <source>
        <dbReference type="ARBA" id="ARBA00022553"/>
    </source>
</evidence>
<sequence length="509" mass="55538">MIKASRRESAKLHAATWFLWAVVAVSGAVWLAHSRLQELRAAFETDGRIAHRRLSQRVVQHDAVISTLALLQPSSVPTIGAGANFPPALARLSSVYPQIPSVLQRTEEGKWPAALQIPLAKAEAASRRSGRPEMALIDLPAGRYHLVMASTPASYALNIDLRATVPYNEWPMDMDSSPVRVILELGGAAFVVQSGPPHGVDFGWTYTFHKRLTIPSQPLDVVARRTVSPRELPWFRMLGWCVLTGMLWAGSLGWRRQRASRRRGEELLRLNQVAKLNTLGELAAGMAHELNQPLTALLSSAQAAQRLLAKDPPDLSSVQTAIVRAVEQARRASSVVRRLRRLVERPELAQQVRPLPLGPAVQEVLRLLEPELERGNITPTICSEPALPLVLADPVALQQIVHNLLMNALHALSQVPPAERQLRIVMRNLGARHVALSVCDHGPGVRPEARPHLFEPFYTTRSGGLGLGLTLCESLAQAMGAQLVLTPDVPLPTATGRGAEFVLTLAAAP</sequence>
<accession>A0A6L6PBP9</accession>
<dbReference type="RefSeq" id="WP_155461366.1">
    <property type="nucleotide sequence ID" value="NZ_WNKY01000001.1"/>
</dbReference>
<dbReference type="Pfam" id="PF02518">
    <property type="entry name" value="HATPase_c"/>
    <property type="match status" value="1"/>
</dbReference>
<evidence type="ECO:0000256" key="8">
    <source>
        <dbReference type="ARBA" id="ARBA00023012"/>
    </source>
</evidence>
<dbReference type="SMART" id="SM00388">
    <property type="entry name" value="HisKA"/>
    <property type="match status" value="1"/>
</dbReference>
<keyword evidence="6 11" id="KW-0418">Kinase</keyword>
<dbReference type="PANTHER" id="PTHR43065">
    <property type="entry name" value="SENSOR HISTIDINE KINASE"/>
    <property type="match status" value="1"/>
</dbReference>
<keyword evidence="9" id="KW-1133">Transmembrane helix</keyword>
<keyword evidence="4" id="KW-0808">Transferase</keyword>
<evidence type="ECO:0000313" key="11">
    <source>
        <dbReference type="EMBL" id="MTV36001.1"/>
    </source>
</evidence>
<dbReference type="GO" id="GO:0000155">
    <property type="term" value="F:phosphorelay sensor kinase activity"/>
    <property type="evidence" value="ECO:0007669"/>
    <property type="project" value="InterPro"/>
</dbReference>
<keyword evidence="9" id="KW-0472">Membrane</keyword>
<feature type="transmembrane region" description="Helical" evidence="9">
    <location>
        <begin position="12"/>
        <end position="32"/>
    </location>
</feature>
<dbReference type="Gene3D" id="3.30.565.10">
    <property type="entry name" value="Histidine kinase-like ATPase, C-terminal domain"/>
    <property type="match status" value="1"/>
</dbReference>
<comment type="catalytic activity">
    <reaction evidence="1">
        <text>ATP + protein L-histidine = ADP + protein N-phospho-L-histidine.</text>
        <dbReference type="EC" id="2.7.13.3"/>
    </reaction>
</comment>
<dbReference type="InterPro" id="IPR004358">
    <property type="entry name" value="Sig_transdc_His_kin-like_C"/>
</dbReference>
<keyword evidence="8" id="KW-0902">Two-component regulatory system</keyword>
<dbReference type="PANTHER" id="PTHR43065:SF46">
    <property type="entry name" value="C4-DICARBOXYLATE TRANSPORT SENSOR PROTEIN DCTB"/>
    <property type="match status" value="1"/>
</dbReference>
<keyword evidence="3" id="KW-0597">Phosphoprotein</keyword>
<dbReference type="Pfam" id="PF00512">
    <property type="entry name" value="HisKA"/>
    <property type="match status" value="1"/>
</dbReference>
<keyword evidence="7" id="KW-0067">ATP-binding</keyword>
<dbReference type="InterPro" id="IPR036097">
    <property type="entry name" value="HisK_dim/P_sf"/>
</dbReference>
<dbReference type="SUPFAM" id="SSF47384">
    <property type="entry name" value="Homodimeric domain of signal transducing histidine kinase"/>
    <property type="match status" value="1"/>
</dbReference>
<dbReference type="PRINTS" id="PR00344">
    <property type="entry name" value="BCTRLSENSOR"/>
</dbReference>
<gene>
    <name evidence="11" type="ORF">GM676_00190</name>
</gene>
<feature type="domain" description="Histidine kinase" evidence="10">
    <location>
        <begin position="285"/>
        <end position="509"/>
    </location>
</feature>
<dbReference type="InterPro" id="IPR003594">
    <property type="entry name" value="HATPase_dom"/>
</dbReference>
<dbReference type="PROSITE" id="PS50109">
    <property type="entry name" value="HIS_KIN"/>
    <property type="match status" value="1"/>
</dbReference>
<evidence type="ECO:0000256" key="9">
    <source>
        <dbReference type="SAM" id="Phobius"/>
    </source>
</evidence>
<dbReference type="SUPFAM" id="SSF55874">
    <property type="entry name" value="ATPase domain of HSP90 chaperone/DNA topoisomerase II/histidine kinase"/>
    <property type="match status" value="1"/>
</dbReference>
<evidence type="ECO:0000256" key="4">
    <source>
        <dbReference type="ARBA" id="ARBA00022679"/>
    </source>
</evidence>
<keyword evidence="9" id="KW-0812">Transmembrane</keyword>
<dbReference type="Proteomes" id="UP000475582">
    <property type="component" value="Unassembled WGS sequence"/>
</dbReference>
<evidence type="ECO:0000256" key="6">
    <source>
        <dbReference type="ARBA" id="ARBA00022777"/>
    </source>
</evidence>
<proteinExistence type="predicted"/>
<dbReference type="EC" id="2.7.13.3" evidence="2"/>
<dbReference type="OrthoDB" id="8559580at2"/>
<evidence type="ECO:0000256" key="1">
    <source>
        <dbReference type="ARBA" id="ARBA00000085"/>
    </source>
</evidence>